<keyword evidence="8" id="KW-0106">Calcium</keyword>
<evidence type="ECO:0000256" key="12">
    <source>
        <dbReference type="ARBA" id="ARBA00023180"/>
    </source>
</evidence>
<dbReference type="OrthoDB" id="300641at2759"/>
<sequence>MRIVSAILSVLLPICLATPAKRTYGTHNYYVLEHISSSTSVSLFDVAQALGVEVVEQAGELQHHWIVRKEKSQAEFVGRGEIIDPVIQAYQDLHARANSPLSLRSNELDHARRIISSVNFLSRQTLRRRVKRAPPPLSPPSPSSSRGIAERLGIQDPMFSRQWHLVNDDFPEHMMNVTPVWDMGFTGKGVISSLVDDGLDYESEDLAANFDSDDSYDFNDHEPLPTPKNFDDHHGTRCAGQVAAGKNNVCGIGIAYESKVAGVRILSGPITDIDEAAALNYGFQNVSIYSCSWGPPDNGRSMEGPGYLINKAVVNGINNGRGGKGSIFVFASGNGAAHGDQCNFDGYTNSIYSVTVSAVDYKGLHPYYSEPCAANMIVAYSSGSGQHIVTTDKGKNSCATTHGGTSAAAPNAVGVFALALQARPDLTWRDVQHLCVETARMINADDPDWERTAAGRLYSYKYGFGVLDASRYVQAAQTWKLVKPQSWFHGKTIQIAEGTMDASNTFTGGQLIGKGGIKSTLTVSKQMLIDNNFESLEHINIKVWISHTKRGDVEVEVVSPHGVKSVLASTRRVDQADTGYPGWTFMSVKHWGEDPVGDWIIRVSDQETEEHNGTFHGWNMIFWGSTIDPSKAQKFEVPLIDSILPPIESTPRPTIPSATTSIQHTKPTSLLPGDHGTAEGENTKPAFSSIKEDVAAPTSSSTSISSTPDEGWFSDMSSLVTNQKWVFAAFGAVALFGVGAGAFFWRRRTRKSRSQYSALAGADDMSMSAVGGHQMTAATGGPRTTRELYDAFGEVSDDDDDELTTLQPPHARSTTGLGFHTGFLDDDDPSTAAGLTPKYRDQQEQPGEPSSINRVPSPNGSGGSWEHAS</sequence>
<comment type="subcellular location">
    <subcellularLocation>
        <location evidence="1">Membrane</location>
    </subcellularLocation>
</comment>
<evidence type="ECO:0000256" key="2">
    <source>
        <dbReference type="ARBA" id="ARBA00005325"/>
    </source>
</evidence>
<keyword evidence="20" id="KW-1185">Reference proteome</keyword>
<dbReference type="SUPFAM" id="SSF52743">
    <property type="entry name" value="Subtilisin-like"/>
    <property type="match status" value="1"/>
</dbReference>
<dbReference type="AlphaFoldDB" id="A0A0C9X7R5"/>
<evidence type="ECO:0000256" key="5">
    <source>
        <dbReference type="ARBA" id="ARBA00022729"/>
    </source>
</evidence>
<dbReference type="GO" id="GO:0005802">
    <property type="term" value="C:trans-Golgi network"/>
    <property type="evidence" value="ECO:0007669"/>
    <property type="project" value="TreeGrafter"/>
</dbReference>
<evidence type="ECO:0000313" key="19">
    <source>
        <dbReference type="EMBL" id="KIK08275.1"/>
    </source>
</evidence>
<dbReference type="GO" id="GO:0000139">
    <property type="term" value="C:Golgi membrane"/>
    <property type="evidence" value="ECO:0007669"/>
    <property type="project" value="TreeGrafter"/>
</dbReference>
<protein>
    <recommendedName>
        <fullName evidence="18">P/Homo B domain-containing protein</fullName>
    </recommendedName>
</protein>
<comment type="similarity">
    <text evidence="2">Belongs to the peptidase S8 family. Furin subfamily.</text>
</comment>
<keyword evidence="12" id="KW-0325">Glycoprotein</keyword>
<dbReference type="PANTHER" id="PTHR42884">
    <property type="entry name" value="PROPROTEIN CONVERTASE SUBTILISIN/KEXIN-RELATED"/>
    <property type="match status" value="1"/>
</dbReference>
<keyword evidence="4 16" id="KW-0812">Transmembrane</keyword>
<dbReference type="GO" id="GO:0004252">
    <property type="term" value="F:serine-type endopeptidase activity"/>
    <property type="evidence" value="ECO:0007669"/>
    <property type="project" value="UniProtKB-UniRule"/>
</dbReference>
<dbReference type="Proteomes" id="UP000054477">
    <property type="component" value="Unassembled WGS sequence"/>
</dbReference>
<evidence type="ECO:0000256" key="17">
    <source>
        <dbReference type="SAM" id="SignalP"/>
    </source>
</evidence>
<dbReference type="FunFam" id="2.60.120.260:FF:000026">
    <property type="entry name" value="proprotein convertase subtilisin/kexin type 7"/>
    <property type="match status" value="1"/>
</dbReference>
<dbReference type="GO" id="GO:0007323">
    <property type="term" value="P:peptide pheromone maturation"/>
    <property type="evidence" value="ECO:0007669"/>
    <property type="project" value="UniProtKB-ARBA"/>
</dbReference>
<evidence type="ECO:0000256" key="13">
    <source>
        <dbReference type="PIRSR" id="PIRSR615500-1"/>
    </source>
</evidence>
<accession>A0A0C9X7R5</accession>
<dbReference type="InterPro" id="IPR015500">
    <property type="entry name" value="Peptidase_S8_subtilisin-rel"/>
</dbReference>
<evidence type="ECO:0000256" key="8">
    <source>
        <dbReference type="ARBA" id="ARBA00022837"/>
    </source>
</evidence>
<feature type="compositionally biased region" description="Polar residues" evidence="15">
    <location>
        <begin position="656"/>
        <end position="668"/>
    </location>
</feature>
<evidence type="ECO:0000256" key="3">
    <source>
        <dbReference type="ARBA" id="ARBA00022670"/>
    </source>
</evidence>
<dbReference type="InterPro" id="IPR036852">
    <property type="entry name" value="Peptidase_S8/S53_dom_sf"/>
</dbReference>
<feature type="active site" description="Charge relay system" evidence="13 14">
    <location>
        <position position="196"/>
    </location>
</feature>
<keyword evidence="6 14" id="KW-0378">Hydrolase</keyword>
<name>A0A0C9X7R5_9AGAR</name>
<feature type="region of interest" description="Disordered" evidence="15">
    <location>
        <begin position="648"/>
        <end position="684"/>
    </location>
</feature>
<dbReference type="PANTHER" id="PTHR42884:SF14">
    <property type="entry name" value="NEUROENDOCRINE CONVERTASE 1"/>
    <property type="match status" value="1"/>
</dbReference>
<feature type="active site" description="Charge relay system" evidence="13 14">
    <location>
        <position position="234"/>
    </location>
</feature>
<evidence type="ECO:0000256" key="9">
    <source>
        <dbReference type="ARBA" id="ARBA00022989"/>
    </source>
</evidence>
<dbReference type="Pfam" id="PF00082">
    <property type="entry name" value="Peptidase_S8"/>
    <property type="match status" value="1"/>
</dbReference>
<feature type="compositionally biased region" description="Pro residues" evidence="15">
    <location>
        <begin position="133"/>
        <end position="142"/>
    </location>
</feature>
<evidence type="ECO:0000256" key="16">
    <source>
        <dbReference type="SAM" id="Phobius"/>
    </source>
</evidence>
<keyword evidence="10 16" id="KW-0472">Membrane</keyword>
<feature type="transmembrane region" description="Helical" evidence="16">
    <location>
        <begin position="725"/>
        <end position="745"/>
    </location>
</feature>
<dbReference type="InterPro" id="IPR002884">
    <property type="entry name" value="P_dom"/>
</dbReference>
<evidence type="ECO:0000256" key="10">
    <source>
        <dbReference type="ARBA" id="ARBA00023136"/>
    </source>
</evidence>
<feature type="chain" id="PRO_5002206226" description="P/Homo B domain-containing protein" evidence="17">
    <location>
        <begin position="18"/>
        <end position="869"/>
    </location>
</feature>
<evidence type="ECO:0000256" key="15">
    <source>
        <dbReference type="SAM" id="MobiDB-lite"/>
    </source>
</evidence>
<keyword evidence="3 14" id="KW-0645">Protease</keyword>
<dbReference type="PROSITE" id="PS51829">
    <property type="entry name" value="P_HOMO_B"/>
    <property type="match status" value="1"/>
</dbReference>
<feature type="region of interest" description="Disordered" evidence="15">
    <location>
        <begin position="129"/>
        <end position="148"/>
    </location>
</feature>
<dbReference type="Gene3D" id="3.40.50.200">
    <property type="entry name" value="Peptidase S8/S53 domain"/>
    <property type="match status" value="1"/>
</dbReference>
<dbReference type="InterPro" id="IPR000209">
    <property type="entry name" value="Peptidase_S8/S53_dom"/>
</dbReference>
<feature type="compositionally biased region" description="Polar residues" evidence="15">
    <location>
        <begin position="844"/>
        <end position="859"/>
    </location>
</feature>
<dbReference type="InterPro" id="IPR008979">
    <property type="entry name" value="Galactose-bd-like_sf"/>
</dbReference>
<dbReference type="InterPro" id="IPR022398">
    <property type="entry name" value="Peptidase_S8_His-AS"/>
</dbReference>
<dbReference type="GO" id="GO:0016485">
    <property type="term" value="P:protein processing"/>
    <property type="evidence" value="ECO:0007669"/>
    <property type="project" value="TreeGrafter"/>
</dbReference>
<evidence type="ECO:0000256" key="14">
    <source>
        <dbReference type="PROSITE-ProRule" id="PRU01240"/>
    </source>
</evidence>
<gene>
    <name evidence="19" type="ORF">K443DRAFT_672765</name>
</gene>
<feature type="active site" description="Charge relay system" evidence="13 14">
    <location>
        <position position="406"/>
    </location>
</feature>
<keyword evidence="9 16" id="KW-1133">Transmembrane helix</keyword>
<dbReference type="InterPro" id="IPR034182">
    <property type="entry name" value="Kexin/furin"/>
</dbReference>
<dbReference type="Gene3D" id="2.60.120.260">
    <property type="entry name" value="Galactose-binding domain-like"/>
    <property type="match status" value="1"/>
</dbReference>
<keyword evidence="5 17" id="KW-0732">Signal</keyword>
<dbReference type="HOGENOM" id="CLU_002976_2_0_1"/>
<dbReference type="InterPro" id="IPR023828">
    <property type="entry name" value="Peptidase_S8_Ser-AS"/>
</dbReference>
<feature type="domain" description="P/Homo B" evidence="18">
    <location>
        <begin position="482"/>
        <end position="628"/>
    </location>
</feature>
<evidence type="ECO:0000256" key="11">
    <source>
        <dbReference type="ARBA" id="ARBA00023145"/>
    </source>
</evidence>
<evidence type="ECO:0000313" key="20">
    <source>
        <dbReference type="Proteomes" id="UP000054477"/>
    </source>
</evidence>
<proteinExistence type="inferred from homology"/>
<evidence type="ECO:0000259" key="18">
    <source>
        <dbReference type="PROSITE" id="PS51829"/>
    </source>
</evidence>
<dbReference type="SUPFAM" id="SSF49785">
    <property type="entry name" value="Galactose-binding domain-like"/>
    <property type="match status" value="1"/>
</dbReference>
<dbReference type="CDD" id="cd04059">
    <property type="entry name" value="Peptidases_S8_Protein_convertases_Kexins_Furin-like"/>
    <property type="match status" value="1"/>
</dbReference>
<dbReference type="PRINTS" id="PR00723">
    <property type="entry name" value="SUBTILISIN"/>
</dbReference>
<evidence type="ECO:0000256" key="1">
    <source>
        <dbReference type="ARBA" id="ARBA00004370"/>
    </source>
</evidence>
<reference evidence="20" key="2">
    <citation type="submission" date="2015-01" db="EMBL/GenBank/DDBJ databases">
        <title>Evolutionary Origins and Diversification of the Mycorrhizal Mutualists.</title>
        <authorList>
            <consortium name="DOE Joint Genome Institute"/>
            <consortium name="Mycorrhizal Genomics Consortium"/>
            <person name="Kohler A."/>
            <person name="Kuo A."/>
            <person name="Nagy L.G."/>
            <person name="Floudas D."/>
            <person name="Copeland A."/>
            <person name="Barry K.W."/>
            <person name="Cichocki N."/>
            <person name="Veneault-Fourrey C."/>
            <person name="LaButti K."/>
            <person name="Lindquist E.A."/>
            <person name="Lipzen A."/>
            <person name="Lundell T."/>
            <person name="Morin E."/>
            <person name="Murat C."/>
            <person name="Riley R."/>
            <person name="Ohm R."/>
            <person name="Sun H."/>
            <person name="Tunlid A."/>
            <person name="Henrissat B."/>
            <person name="Grigoriev I.V."/>
            <person name="Hibbett D.S."/>
            <person name="Martin F."/>
        </authorList>
    </citation>
    <scope>NUCLEOTIDE SEQUENCE [LARGE SCALE GENOMIC DNA]</scope>
    <source>
        <strain evidence="20">LaAM-08-1</strain>
    </source>
</reference>
<dbReference type="Pfam" id="PF01483">
    <property type="entry name" value="P_proprotein"/>
    <property type="match status" value="1"/>
</dbReference>
<dbReference type="STRING" id="1095629.A0A0C9X7R5"/>
<keyword evidence="7 14" id="KW-0720">Serine protease</keyword>
<dbReference type="EMBL" id="KN838543">
    <property type="protein sequence ID" value="KIK08275.1"/>
    <property type="molecule type" value="Genomic_DNA"/>
</dbReference>
<organism evidence="19 20">
    <name type="scientific">Laccaria amethystina LaAM-08-1</name>
    <dbReference type="NCBI Taxonomy" id="1095629"/>
    <lineage>
        <taxon>Eukaryota</taxon>
        <taxon>Fungi</taxon>
        <taxon>Dikarya</taxon>
        <taxon>Basidiomycota</taxon>
        <taxon>Agaricomycotina</taxon>
        <taxon>Agaricomycetes</taxon>
        <taxon>Agaricomycetidae</taxon>
        <taxon>Agaricales</taxon>
        <taxon>Agaricineae</taxon>
        <taxon>Hydnangiaceae</taxon>
        <taxon>Laccaria</taxon>
    </lineage>
</organism>
<evidence type="ECO:0000256" key="6">
    <source>
        <dbReference type="ARBA" id="ARBA00022801"/>
    </source>
</evidence>
<dbReference type="PROSITE" id="PS00137">
    <property type="entry name" value="SUBTILASE_HIS"/>
    <property type="match status" value="1"/>
</dbReference>
<dbReference type="PROSITE" id="PS51892">
    <property type="entry name" value="SUBTILASE"/>
    <property type="match status" value="1"/>
</dbReference>
<evidence type="ECO:0000256" key="7">
    <source>
        <dbReference type="ARBA" id="ARBA00022825"/>
    </source>
</evidence>
<keyword evidence="11" id="KW-0865">Zymogen</keyword>
<evidence type="ECO:0000256" key="4">
    <source>
        <dbReference type="ARBA" id="ARBA00022692"/>
    </source>
</evidence>
<dbReference type="FunFam" id="3.40.50.200:FF:000005">
    <property type="entry name" value="Proprotein convertase subtilisin/kexin type 7"/>
    <property type="match status" value="1"/>
</dbReference>
<reference evidence="19 20" key="1">
    <citation type="submission" date="2014-04" db="EMBL/GenBank/DDBJ databases">
        <authorList>
            <consortium name="DOE Joint Genome Institute"/>
            <person name="Kuo A."/>
            <person name="Kohler A."/>
            <person name="Nagy L.G."/>
            <person name="Floudas D."/>
            <person name="Copeland A."/>
            <person name="Barry K.W."/>
            <person name="Cichocki N."/>
            <person name="Veneault-Fourrey C."/>
            <person name="LaButti K."/>
            <person name="Lindquist E.A."/>
            <person name="Lipzen A."/>
            <person name="Lundell T."/>
            <person name="Morin E."/>
            <person name="Murat C."/>
            <person name="Sun H."/>
            <person name="Tunlid A."/>
            <person name="Henrissat B."/>
            <person name="Grigoriev I.V."/>
            <person name="Hibbett D.S."/>
            <person name="Martin F."/>
            <person name="Nordberg H.P."/>
            <person name="Cantor M.N."/>
            <person name="Hua S.X."/>
        </authorList>
    </citation>
    <scope>NUCLEOTIDE SEQUENCE [LARGE SCALE GENOMIC DNA]</scope>
    <source>
        <strain evidence="19 20">LaAM-08-1</strain>
    </source>
</reference>
<feature type="signal peptide" evidence="17">
    <location>
        <begin position="1"/>
        <end position="17"/>
    </location>
</feature>
<dbReference type="PROSITE" id="PS00138">
    <property type="entry name" value="SUBTILASE_SER"/>
    <property type="match status" value="1"/>
</dbReference>
<feature type="region of interest" description="Disordered" evidence="15">
    <location>
        <begin position="808"/>
        <end position="869"/>
    </location>
</feature>